<comment type="subcellular location">
    <subcellularLocation>
        <location evidence="1">Endomembrane system</location>
        <topology evidence="1">Multi-pass membrane protein</topology>
    </subcellularLocation>
</comment>
<evidence type="ECO:0000256" key="5">
    <source>
        <dbReference type="SAM" id="Phobius"/>
    </source>
</evidence>
<dbReference type="InterPro" id="IPR008217">
    <property type="entry name" value="Ccc1_fam"/>
</dbReference>
<evidence type="ECO:0000256" key="1">
    <source>
        <dbReference type="ARBA" id="ARBA00004127"/>
    </source>
</evidence>
<dbReference type="Pfam" id="PF01988">
    <property type="entry name" value="VIT1"/>
    <property type="match status" value="1"/>
</dbReference>
<evidence type="ECO:0000313" key="6">
    <source>
        <dbReference type="EMBL" id="SHL49459.1"/>
    </source>
</evidence>
<organism evidence="6 7">
    <name type="scientific">Chitinophaga jiangningensis</name>
    <dbReference type="NCBI Taxonomy" id="1419482"/>
    <lineage>
        <taxon>Bacteria</taxon>
        <taxon>Pseudomonadati</taxon>
        <taxon>Bacteroidota</taxon>
        <taxon>Chitinophagia</taxon>
        <taxon>Chitinophagales</taxon>
        <taxon>Chitinophagaceae</taxon>
        <taxon>Chitinophaga</taxon>
    </lineage>
</organism>
<proteinExistence type="predicted"/>
<feature type="transmembrane region" description="Helical" evidence="5">
    <location>
        <begin position="160"/>
        <end position="179"/>
    </location>
</feature>
<evidence type="ECO:0000256" key="4">
    <source>
        <dbReference type="ARBA" id="ARBA00023136"/>
    </source>
</evidence>
<dbReference type="AlphaFoldDB" id="A0A1M7B485"/>
<feature type="transmembrane region" description="Helical" evidence="5">
    <location>
        <begin position="48"/>
        <end position="67"/>
    </location>
</feature>
<keyword evidence="3 5" id="KW-1133">Transmembrane helix</keyword>
<name>A0A1M7B485_9BACT</name>
<dbReference type="STRING" id="1419482.SAMN05444266_103512"/>
<dbReference type="EMBL" id="FRBL01000003">
    <property type="protein sequence ID" value="SHL49459.1"/>
    <property type="molecule type" value="Genomic_DNA"/>
</dbReference>
<dbReference type="RefSeq" id="WP_073080353.1">
    <property type="nucleotide sequence ID" value="NZ_FRBL01000003.1"/>
</dbReference>
<accession>A0A1M7B485</accession>
<dbReference type="GO" id="GO:0030026">
    <property type="term" value="P:intracellular manganese ion homeostasis"/>
    <property type="evidence" value="ECO:0007669"/>
    <property type="project" value="InterPro"/>
</dbReference>
<feature type="transmembrane region" description="Helical" evidence="5">
    <location>
        <begin position="21"/>
        <end position="42"/>
    </location>
</feature>
<dbReference type="GO" id="GO:0012505">
    <property type="term" value="C:endomembrane system"/>
    <property type="evidence" value="ECO:0007669"/>
    <property type="project" value="UniProtKB-SubCell"/>
</dbReference>
<protein>
    <submittedName>
        <fullName evidence="6">VIT family protein</fullName>
    </submittedName>
</protein>
<evidence type="ECO:0000256" key="3">
    <source>
        <dbReference type="ARBA" id="ARBA00022989"/>
    </source>
</evidence>
<dbReference type="Proteomes" id="UP000184420">
    <property type="component" value="Unassembled WGS sequence"/>
</dbReference>
<keyword evidence="4 5" id="KW-0472">Membrane</keyword>
<dbReference type="OrthoDB" id="667862at2"/>
<gene>
    <name evidence="6" type="ORF">SAMN05444266_103512</name>
</gene>
<evidence type="ECO:0000256" key="2">
    <source>
        <dbReference type="ARBA" id="ARBA00022692"/>
    </source>
</evidence>
<sequence>MAGSHKAIRSSGWKTDLLIGFPDGLFLLFFSTQVMQGFTIAVQTFYNVQLAIWLIGAVLVLFSAYHANRGDLQHDTPLLTPEEKRKLEKLDINDATIAHIAGEMQKDADLWEQTLVAENVRETTFNRGRAIRSAIMTGLFFVGGGALSVCPYLANENFPAAAKTSMMLVFLGLTAFSFFKARITAQRPLPIIIRYWLMGAGVLCGAWILQKIF</sequence>
<reference evidence="6 7" key="1">
    <citation type="submission" date="2016-11" db="EMBL/GenBank/DDBJ databases">
        <authorList>
            <person name="Jaros S."/>
            <person name="Januszkiewicz K."/>
            <person name="Wedrychowicz H."/>
        </authorList>
    </citation>
    <scope>NUCLEOTIDE SEQUENCE [LARGE SCALE GENOMIC DNA]</scope>
    <source>
        <strain evidence="6 7">DSM 27406</strain>
    </source>
</reference>
<dbReference type="GO" id="GO:0005384">
    <property type="term" value="F:manganese ion transmembrane transporter activity"/>
    <property type="evidence" value="ECO:0007669"/>
    <property type="project" value="InterPro"/>
</dbReference>
<feature type="transmembrane region" description="Helical" evidence="5">
    <location>
        <begin position="191"/>
        <end position="209"/>
    </location>
</feature>
<evidence type="ECO:0000313" key="7">
    <source>
        <dbReference type="Proteomes" id="UP000184420"/>
    </source>
</evidence>
<feature type="transmembrane region" description="Helical" evidence="5">
    <location>
        <begin position="134"/>
        <end position="154"/>
    </location>
</feature>
<keyword evidence="2 5" id="KW-0812">Transmembrane</keyword>
<keyword evidence="7" id="KW-1185">Reference proteome</keyword>